<evidence type="ECO:0000313" key="2">
    <source>
        <dbReference type="Proteomes" id="UP000245535"/>
    </source>
</evidence>
<sequence>MYHFRRLLVFTLLSLLFINLTSAQKFTRDVWHEGEIDLNDGSTVKGLLKIDIEKESIQLKSKGTIRSFSAQNIQAFQIIDSRSKKLRSFYALPFYTPNGYGNPHLFELLTEGETSLLVRERIVEKIESNFDPYWGNMNSKQQYVREDDFYLLKPSSSIKMVDLRNREASLEHMKDQKEGLMAYIKQGKLKYYTRSDMIKIVNKYNQLKTVNKQASNQ</sequence>
<protein>
    <submittedName>
        <fullName evidence="1">Uncharacterized protein</fullName>
    </submittedName>
</protein>
<proteinExistence type="predicted"/>
<dbReference type="Proteomes" id="UP000245535">
    <property type="component" value="Unassembled WGS sequence"/>
</dbReference>
<comment type="caution">
    <text evidence="1">The sequence shown here is derived from an EMBL/GenBank/DDBJ whole genome shotgun (WGS) entry which is preliminary data.</text>
</comment>
<dbReference type="OrthoDB" id="979024at2"/>
<organism evidence="1 2">
    <name type="scientific">Sediminitomix flava</name>
    <dbReference type="NCBI Taxonomy" id="379075"/>
    <lineage>
        <taxon>Bacteria</taxon>
        <taxon>Pseudomonadati</taxon>
        <taxon>Bacteroidota</taxon>
        <taxon>Cytophagia</taxon>
        <taxon>Cytophagales</taxon>
        <taxon>Flammeovirgaceae</taxon>
        <taxon>Sediminitomix</taxon>
    </lineage>
</organism>
<dbReference type="RefSeq" id="WP_109615500.1">
    <property type="nucleotide sequence ID" value="NZ_QGDO01000001.1"/>
</dbReference>
<evidence type="ECO:0000313" key="1">
    <source>
        <dbReference type="EMBL" id="PWJ43976.1"/>
    </source>
</evidence>
<keyword evidence="2" id="KW-1185">Reference proteome</keyword>
<accession>A0A315ZED8</accession>
<dbReference type="EMBL" id="QGDO01000001">
    <property type="protein sequence ID" value="PWJ43976.1"/>
    <property type="molecule type" value="Genomic_DNA"/>
</dbReference>
<name>A0A315ZED8_SEDFL</name>
<gene>
    <name evidence="1" type="ORF">BC781_101326</name>
</gene>
<reference evidence="1 2" key="1">
    <citation type="submission" date="2018-03" db="EMBL/GenBank/DDBJ databases">
        <title>Genomic Encyclopedia of Archaeal and Bacterial Type Strains, Phase II (KMG-II): from individual species to whole genera.</title>
        <authorList>
            <person name="Goeker M."/>
        </authorList>
    </citation>
    <scope>NUCLEOTIDE SEQUENCE [LARGE SCALE GENOMIC DNA]</scope>
    <source>
        <strain evidence="1 2">DSM 28229</strain>
    </source>
</reference>
<dbReference type="AlphaFoldDB" id="A0A315ZED8"/>